<keyword evidence="5" id="KW-0812">Transmembrane</keyword>
<dbReference type="GO" id="GO:0005524">
    <property type="term" value="F:ATP binding"/>
    <property type="evidence" value="ECO:0007669"/>
    <property type="project" value="UniProtKB-UniRule"/>
</dbReference>
<dbReference type="InterPro" id="IPR016135">
    <property type="entry name" value="UBQ-conjugating_enzyme/RWD"/>
</dbReference>
<keyword evidence="4" id="KW-0547">Nucleotide-binding</keyword>
<dbReference type="InterPro" id="IPR023313">
    <property type="entry name" value="UBQ-conjugating_AS"/>
</dbReference>
<evidence type="ECO:0000259" key="6">
    <source>
        <dbReference type="Pfam" id="PF00179"/>
    </source>
</evidence>
<evidence type="ECO:0000256" key="1">
    <source>
        <dbReference type="ARBA" id="ARBA00022679"/>
    </source>
</evidence>
<evidence type="ECO:0000313" key="7">
    <source>
        <dbReference type="EMBL" id="CAI8619459.1"/>
    </source>
</evidence>
<dbReference type="CDD" id="cd23797">
    <property type="entry name" value="UBCc_UBE2H"/>
    <property type="match status" value="1"/>
</dbReference>
<gene>
    <name evidence="7" type="ORF">VFH_VI171640</name>
</gene>
<keyword evidence="8" id="KW-1185">Reference proteome</keyword>
<name>A0AAV1BA48_VICFA</name>
<evidence type="ECO:0000256" key="4">
    <source>
        <dbReference type="RuleBase" id="RU362109"/>
    </source>
</evidence>
<keyword evidence="4" id="KW-0067">ATP-binding</keyword>
<dbReference type="Gene3D" id="3.10.110.10">
    <property type="entry name" value="Ubiquitin Conjugating Enzyme"/>
    <property type="match status" value="1"/>
</dbReference>
<organism evidence="7 8">
    <name type="scientific">Vicia faba</name>
    <name type="common">Broad bean</name>
    <name type="synonym">Faba vulgaris</name>
    <dbReference type="NCBI Taxonomy" id="3906"/>
    <lineage>
        <taxon>Eukaryota</taxon>
        <taxon>Viridiplantae</taxon>
        <taxon>Streptophyta</taxon>
        <taxon>Embryophyta</taxon>
        <taxon>Tracheophyta</taxon>
        <taxon>Spermatophyta</taxon>
        <taxon>Magnoliopsida</taxon>
        <taxon>eudicotyledons</taxon>
        <taxon>Gunneridae</taxon>
        <taxon>Pentapetalae</taxon>
        <taxon>rosids</taxon>
        <taxon>fabids</taxon>
        <taxon>Fabales</taxon>
        <taxon>Fabaceae</taxon>
        <taxon>Papilionoideae</taxon>
        <taxon>50 kb inversion clade</taxon>
        <taxon>NPAAA clade</taxon>
        <taxon>Hologalegina</taxon>
        <taxon>IRL clade</taxon>
        <taxon>Fabeae</taxon>
        <taxon>Vicia</taxon>
    </lineage>
</organism>
<comment type="similarity">
    <text evidence="4">Belongs to the ubiquitin-conjugating enzyme family.</text>
</comment>
<dbReference type="GO" id="GO:0016740">
    <property type="term" value="F:transferase activity"/>
    <property type="evidence" value="ECO:0007669"/>
    <property type="project" value="UniProtKB-KW"/>
</dbReference>
<dbReference type="SMART" id="SM00212">
    <property type="entry name" value="UBCc"/>
    <property type="match status" value="1"/>
</dbReference>
<evidence type="ECO:0000256" key="5">
    <source>
        <dbReference type="SAM" id="Phobius"/>
    </source>
</evidence>
<keyword evidence="2 4" id="KW-0833">Ubl conjugation pathway</keyword>
<sequence>MRLDQYSTAATVRFLPMDHDALVELKWVYVLLFFHSLLLGLIVNSYQEGVWKIRVELPDAYPYKCPSIGFVNKIYHPNIDEITGSVCLDVINQTWSPMFDLVNVFEVFLPQLLIDPNASDPLSGDAAALMMRDHAAYEQKVKEDFHSRKHELESSFGMVTWTRHIAKHPLDPAAKLLPEPSKWKERDVLSVRKHAELNRGSSSQTADTTKPNLDLLVMDLGEKLSSIDLWSSWSAQRTLSALIFSRQNKEPVPSLGNIW</sequence>
<feature type="domain" description="UBC core" evidence="6">
    <location>
        <begin position="38"/>
        <end position="143"/>
    </location>
</feature>
<keyword evidence="5" id="KW-0472">Membrane</keyword>
<dbReference type="SUPFAM" id="SSF54495">
    <property type="entry name" value="UBC-like"/>
    <property type="match status" value="1"/>
</dbReference>
<feature type="active site" description="Glycyl thioester intermediate" evidence="3">
    <location>
        <position position="87"/>
    </location>
</feature>
<evidence type="ECO:0000313" key="8">
    <source>
        <dbReference type="Proteomes" id="UP001157006"/>
    </source>
</evidence>
<dbReference type="PANTHER" id="PTHR24068">
    <property type="entry name" value="UBIQUITIN-CONJUGATING ENZYME E2"/>
    <property type="match status" value="1"/>
</dbReference>
<protein>
    <recommendedName>
        <fullName evidence="6">UBC core domain-containing protein</fullName>
    </recommendedName>
</protein>
<keyword evidence="1" id="KW-0808">Transferase</keyword>
<dbReference type="Pfam" id="PF00179">
    <property type="entry name" value="UQ_con"/>
    <property type="match status" value="1"/>
</dbReference>
<dbReference type="PROSITE" id="PS00183">
    <property type="entry name" value="UBC_1"/>
    <property type="match status" value="1"/>
</dbReference>
<evidence type="ECO:0000256" key="3">
    <source>
        <dbReference type="PROSITE-ProRule" id="PRU10133"/>
    </source>
</evidence>
<feature type="transmembrane region" description="Helical" evidence="5">
    <location>
        <begin position="27"/>
        <end position="46"/>
    </location>
</feature>
<dbReference type="Proteomes" id="UP001157006">
    <property type="component" value="Chromosome 6"/>
</dbReference>
<dbReference type="EMBL" id="OX451741">
    <property type="protein sequence ID" value="CAI8619459.1"/>
    <property type="molecule type" value="Genomic_DNA"/>
</dbReference>
<accession>A0AAV1BA48</accession>
<keyword evidence="5" id="KW-1133">Transmembrane helix</keyword>
<evidence type="ECO:0000256" key="2">
    <source>
        <dbReference type="ARBA" id="ARBA00022786"/>
    </source>
</evidence>
<proteinExistence type="inferred from homology"/>
<dbReference type="InterPro" id="IPR000608">
    <property type="entry name" value="UBC"/>
</dbReference>
<reference evidence="7 8" key="1">
    <citation type="submission" date="2023-01" db="EMBL/GenBank/DDBJ databases">
        <authorList>
            <person name="Kreplak J."/>
        </authorList>
    </citation>
    <scope>NUCLEOTIDE SEQUENCE [LARGE SCALE GENOMIC DNA]</scope>
</reference>
<dbReference type="AlphaFoldDB" id="A0AAV1BA48"/>